<dbReference type="Pfam" id="PF20082">
    <property type="entry name" value="DUF6476"/>
    <property type="match status" value="1"/>
</dbReference>
<evidence type="ECO:0000313" key="1">
    <source>
        <dbReference type="EMBL" id="PTR20379.1"/>
    </source>
</evidence>
<evidence type="ECO:0008006" key="3">
    <source>
        <dbReference type="Google" id="ProtNLM"/>
    </source>
</evidence>
<gene>
    <name evidence="1" type="ORF">C8J28_102144</name>
</gene>
<sequence length="78" mass="8528">MIGGVITVVTVIVTRMPTSLTPTPLTLPEELTLPEGTRAEAFTRGRDWLGVVTEDGRLLIFETDGRLRQEVRLVPAAP</sequence>
<organism evidence="1 2">
    <name type="scientific">Cereibacter azotoformans</name>
    <dbReference type="NCBI Taxonomy" id="43057"/>
    <lineage>
        <taxon>Bacteria</taxon>
        <taxon>Pseudomonadati</taxon>
        <taxon>Pseudomonadota</taxon>
        <taxon>Alphaproteobacteria</taxon>
        <taxon>Rhodobacterales</taxon>
        <taxon>Paracoccaceae</taxon>
        <taxon>Cereibacter</taxon>
    </lineage>
</organism>
<protein>
    <recommendedName>
        <fullName evidence="3">Phytase-like domain-containing protein</fullName>
    </recommendedName>
</protein>
<evidence type="ECO:0000313" key="2">
    <source>
        <dbReference type="Proteomes" id="UP000244060"/>
    </source>
</evidence>
<keyword evidence="2" id="KW-1185">Reference proteome</keyword>
<dbReference type="EMBL" id="QAOT01000002">
    <property type="protein sequence ID" value="PTR20379.1"/>
    <property type="molecule type" value="Genomic_DNA"/>
</dbReference>
<accession>A0A2T5KDA0</accession>
<dbReference type="AlphaFoldDB" id="A0A2T5KDA0"/>
<dbReference type="Proteomes" id="UP000244060">
    <property type="component" value="Unassembled WGS sequence"/>
</dbReference>
<reference evidence="1 2" key="1">
    <citation type="submission" date="2018-04" db="EMBL/GenBank/DDBJ databases">
        <title>Genomic Encyclopedia of Type Strains, Phase III (KMG-III): the genomes of soil and plant-associated and newly described type strains.</title>
        <authorList>
            <person name="Whitman W."/>
        </authorList>
    </citation>
    <scope>NUCLEOTIDE SEQUENCE [LARGE SCALE GENOMIC DNA]</scope>
    <source>
        <strain evidence="1 2">KA25</strain>
    </source>
</reference>
<dbReference type="InterPro" id="IPR045519">
    <property type="entry name" value="DUF6476"/>
</dbReference>
<proteinExistence type="predicted"/>
<name>A0A2T5KDA0_9RHOB</name>
<comment type="caution">
    <text evidence="1">The sequence shown here is derived from an EMBL/GenBank/DDBJ whole genome shotgun (WGS) entry which is preliminary data.</text>
</comment>